<accession>A0A8T2UPE5</accession>
<feature type="region of interest" description="Disordered" evidence="1">
    <location>
        <begin position="1"/>
        <end position="25"/>
    </location>
</feature>
<dbReference type="Proteomes" id="UP000825935">
    <property type="component" value="Chromosome 5"/>
</dbReference>
<keyword evidence="4" id="KW-1185">Reference proteome</keyword>
<gene>
    <name evidence="3" type="ORF">KP509_05G062700</name>
</gene>
<dbReference type="OrthoDB" id="4951847at2759"/>
<evidence type="ECO:0000259" key="2">
    <source>
        <dbReference type="Pfam" id="PF04937"/>
    </source>
</evidence>
<feature type="region of interest" description="Disordered" evidence="1">
    <location>
        <begin position="537"/>
        <end position="592"/>
    </location>
</feature>
<reference evidence="3" key="1">
    <citation type="submission" date="2021-08" db="EMBL/GenBank/DDBJ databases">
        <title>WGS assembly of Ceratopteris richardii.</title>
        <authorList>
            <person name="Marchant D.B."/>
            <person name="Chen G."/>
            <person name="Jenkins J."/>
            <person name="Shu S."/>
            <person name="Leebens-Mack J."/>
            <person name="Grimwood J."/>
            <person name="Schmutz J."/>
            <person name="Soltis P."/>
            <person name="Soltis D."/>
            <person name="Chen Z.-H."/>
        </authorList>
    </citation>
    <scope>NUCLEOTIDE SEQUENCE</scope>
    <source>
        <strain evidence="3">Whitten #5841</strain>
        <tissue evidence="3">Leaf</tissue>
    </source>
</reference>
<dbReference type="Pfam" id="PF04937">
    <property type="entry name" value="DUF659"/>
    <property type="match status" value="1"/>
</dbReference>
<dbReference type="PANTHER" id="PTHR32166:SF123">
    <property type="entry name" value="BED-TYPE DOMAIN-CONTAINING PROTEIN"/>
    <property type="match status" value="1"/>
</dbReference>
<dbReference type="InterPro" id="IPR007021">
    <property type="entry name" value="DUF659"/>
</dbReference>
<evidence type="ECO:0000313" key="3">
    <source>
        <dbReference type="EMBL" id="KAH7437262.1"/>
    </source>
</evidence>
<sequence length="616" mass="70677">MSSHEYEEGTSLPKRNKGVCESGSGYSRQPTLAQVSGGVSGTLAFFKERQRVAEIEIARTIIECNLPFNVLRLDRWRRMIRAIANKLDEEKARIDKSLEPVRAGWAKYGCFILSHGWSVHKKRGIINILLLSSWYLLLTGGKKVTGSFIYSHIRQAILEVGHEHVIQVITDNGSNCASMEKKLEQEFPSIVWSPCATHCLDLLMEDIGKLEWVKNIISEAISIVDFINTKVRVLAIYRSYLDLEPKKPSKTRFAAMWILLDCLFEVQNKLQKTVVSEEFKEWLDGEPIAQQQEAKAMQRLCLKESFWRSVHVLVIAILPLYKVLRMTDMDGATIGVLYHFMKEAINEIQKCTILDESVDPSCDILESTPKRDYLLYLIEKRWKWMKRPIHGFASLLYPAFKEQSLFMDSSLLEDIHITKILSSNDHGKFLQDFINYNDQRGSALASSLVWKIDSLVKPLFWWESFGYQMLMLHRCAMRDCSSGACERNWSAYSLIHTKIRNKLSTKHLERLIYCRSNLQMLRSMHEMPMARQIIVRGSRSHQRHGSSTIAYSRRGSSSRSTPSAMEEENVVIDTNLREPSYDDDGNILSDGDYENASIASFIGDDGDSCSDHHYDD</sequence>
<evidence type="ECO:0000256" key="1">
    <source>
        <dbReference type="SAM" id="MobiDB-lite"/>
    </source>
</evidence>
<proteinExistence type="predicted"/>
<name>A0A8T2UPE5_CERRI</name>
<dbReference type="AlphaFoldDB" id="A0A8T2UPE5"/>
<dbReference type="InterPro" id="IPR012337">
    <property type="entry name" value="RNaseH-like_sf"/>
</dbReference>
<dbReference type="SUPFAM" id="SSF53098">
    <property type="entry name" value="Ribonuclease H-like"/>
    <property type="match status" value="1"/>
</dbReference>
<feature type="domain" description="DUF659" evidence="2">
    <location>
        <begin position="87"/>
        <end position="223"/>
    </location>
</feature>
<evidence type="ECO:0000313" key="4">
    <source>
        <dbReference type="Proteomes" id="UP000825935"/>
    </source>
</evidence>
<comment type="caution">
    <text evidence="3">The sequence shown here is derived from an EMBL/GenBank/DDBJ whole genome shotgun (WGS) entry which is preliminary data.</text>
</comment>
<dbReference type="PANTHER" id="PTHR32166">
    <property type="entry name" value="OSJNBA0013A04.12 PROTEIN"/>
    <property type="match status" value="1"/>
</dbReference>
<protein>
    <recommendedName>
        <fullName evidence="2">DUF659 domain-containing protein</fullName>
    </recommendedName>
</protein>
<organism evidence="3 4">
    <name type="scientific">Ceratopteris richardii</name>
    <name type="common">Triangle waterfern</name>
    <dbReference type="NCBI Taxonomy" id="49495"/>
    <lineage>
        <taxon>Eukaryota</taxon>
        <taxon>Viridiplantae</taxon>
        <taxon>Streptophyta</taxon>
        <taxon>Embryophyta</taxon>
        <taxon>Tracheophyta</taxon>
        <taxon>Polypodiopsida</taxon>
        <taxon>Polypodiidae</taxon>
        <taxon>Polypodiales</taxon>
        <taxon>Pteridineae</taxon>
        <taxon>Pteridaceae</taxon>
        <taxon>Parkerioideae</taxon>
        <taxon>Ceratopteris</taxon>
    </lineage>
</organism>
<dbReference type="EMBL" id="CM035410">
    <property type="protein sequence ID" value="KAH7437262.1"/>
    <property type="molecule type" value="Genomic_DNA"/>
</dbReference>